<accession>A0A067RPK1</accession>
<reference evidence="1 2" key="1">
    <citation type="journal article" date="2014" name="Nat. Commun.">
        <title>Molecular traces of alternative social organization in a termite genome.</title>
        <authorList>
            <person name="Terrapon N."/>
            <person name="Li C."/>
            <person name="Robertson H.M."/>
            <person name="Ji L."/>
            <person name="Meng X."/>
            <person name="Booth W."/>
            <person name="Chen Z."/>
            <person name="Childers C.P."/>
            <person name="Glastad K.M."/>
            <person name="Gokhale K."/>
            <person name="Gowin J."/>
            <person name="Gronenberg W."/>
            <person name="Hermansen R.A."/>
            <person name="Hu H."/>
            <person name="Hunt B.G."/>
            <person name="Huylmans A.K."/>
            <person name="Khalil S.M."/>
            <person name="Mitchell R.D."/>
            <person name="Munoz-Torres M.C."/>
            <person name="Mustard J.A."/>
            <person name="Pan H."/>
            <person name="Reese J.T."/>
            <person name="Scharf M.E."/>
            <person name="Sun F."/>
            <person name="Vogel H."/>
            <person name="Xiao J."/>
            <person name="Yang W."/>
            <person name="Yang Z."/>
            <person name="Yang Z."/>
            <person name="Zhou J."/>
            <person name="Zhu J."/>
            <person name="Brent C.S."/>
            <person name="Elsik C.G."/>
            <person name="Goodisman M.A."/>
            <person name="Liberles D.A."/>
            <person name="Roe R.M."/>
            <person name="Vargo E.L."/>
            <person name="Vilcinskas A."/>
            <person name="Wang J."/>
            <person name="Bornberg-Bauer E."/>
            <person name="Korb J."/>
            <person name="Zhang G."/>
            <person name="Liebig J."/>
        </authorList>
    </citation>
    <scope>NUCLEOTIDE SEQUENCE [LARGE SCALE GENOMIC DNA]</scope>
    <source>
        <tissue evidence="1">Whole organism</tissue>
    </source>
</reference>
<gene>
    <name evidence="1" type="ORF">L798_12688</name>
</gene>
<proteinExistence type="predicted"/>
<protein>
    <submittedName>
        <fullName evidence="1">Uncharacterized protein</fullName>
    </submittedName>
</protein>
<dbReference type="Proteomes" id="UP000027135">
    <property type="component" value="Unassembled WGS sequence"/>
</dbReference>
<dbReference type="InParanoid" id="A0A067RPK1"/>
<sequence>MQSYEESSILMTSSCHKSLDKTMWEIPTLMSLAPFSKVNGQILTNAAQMLLCQFLQIFLTVVIFEMPSPLPRDSTKTCVNETSLQSRTLFNCPRSELHKYNYVTEALYTNSIQVCGK</sequence>
<keyword evidence="2" id="KW-1185">Reference proteome</keyword>
<organism evidence="1 2">
    <name type="scientific">Zootermopsis nevadensis</name>
    <name type="common">Dampwood termite</name>
    <dbReference type="NCBI Taxonomy" id="136037"/>
    <lineage>
        <taxon>Eukaryota</taxon>
        <taxon>Metazoa</taxon>
        <taxon>Ecdysozoa</taxon>
        <taxon>Arthropoda</taxon>
        <taxon>Hexapoda</taxon>
        <taxon>Insecta</taxon>
        <taxon>Pterygota</taxon>
        <taxon>Neoptera</taxon>
        <taxon>Polyneoptera</taxon>
        <taxon>Dictyoptera</taxon>
        <taxon>Blattodea</taxon>
        <taxon>Blattoidea</taxon>
        <taxon>Termitoidae</taxon>
        <taxon>Termopsidae</taxon>
        <taxon>Zootermopsis</taxon>
    </lineage>
</organism>
<evidence type="ECO:0000313" key="2">
    <source>
        <dbReference type="Proteomes" id="UP000027135"/>
    </source>
</evidence>
<name>A0A067RPK1_ZOONE</name>
<dbReference type="EMBL" id="KK852498">
    <property type="protein sequence ID" value="KDR22560.1"/>
    <property type="molecule type" value="Genomic_DNA"/>
</dbReference>
<evidence type="ECO:0000313" key="1">
    <source>
        <dbReference type="EMBL" id="KDR22560.1"/>
    </source>
</evidence>
<dbReference type="AlphaFoldDB" id="A0A067RPK1"/>